<name>A0A9P7N3A6_9HYPO</name>
<feature type="chain" id="PRO_5040380624" description="Cyanovirin-N domain-containing protein" evidence="1">
    <location>
        <begin position="22"/>
        <end position="117"/>
    </location>
</feature>
<organism evidence="2 3">
    <name type="scientific">Claviceps pusilla</name>
    <dbReference type="NCBI Taxonomy" id="123648"/>
    <lineage>
        <taxon>Eukaryota</taxon>
        <taxon>Fungi</taxon>
        <taxon>Dikarya</taxon>
        <taxon>Ascomycota</taxon>
        <taxon>Pezizomycotina</taxon>
        <taxon>Sordariomycetes</taxon>
        <taxon>Hypocreomycetidae</taxon>
        <taxon>Hypocreales</taxon>
        <taxon>Clavicipitaceae</taxon>
        <taxon>Claviceps</taxon>
    </lineage>
</organism>
<comment type="caution">
    <text evidence="2">The sequence shown here is derived from an EMBL/GenBank/DDBJ whole genome shotgun (WGS) entry which is preliminary data.</text>
</comment>
<evidence type="ECO:0008006" key="4">
    <source>
        <dbReference type="Google" id="ProtNLM"/>
    </source>
</evidence>
<reference evidence="2" key="1">
    <citation type="journal article" date="2020" name="bioRxiv">
        <title>Whole genome comparisons of ergot fungi reveals the divergence and evolution of species within the genus Claviceps are the result of varying mechanisms driving genome evolution and host range expansion.</title>
        <authorList>
            <person name="Wyka S.A."/>
            <person name="Mondo S.J."/>
            <person name="Liu M."/>
            <person name="Dettman J."/>
            <person name="Nalam V."/>
            <person name="Broders K.D."/>
        </authorList>
    </citation>
    <scope>NUCLEOTIDE SEQUENCE</scope>
    <source>
        <strain evidence="2">CCC 602</strain>
    </source>
</reference>
<gene>
    <name evidence="2" type="ORF">E4U43_006174</name>
</gene>
<evidence type="ECO:0000313" key="2">
    <source>
        <dbReference type="EMBL" id="KAG5984408.1"/>
    </source>
</evidence>
<keyword evidence="1" id="KW-0732">Signal</keyword>
<protein>
    <recommendedName>
        <fullName evidence="4">Cyanovirin-N domain-containing protein</fullName>
    </recommendedName>
</protein>
<dbReference type="EMBL" id="SRPW01004208">
    <property type="protein sequence ID" value="KAG5984408.1"/>
    <property type="molecule type" value="Genomic_DNA"/>
</dbReference>
<dbReference type="AlphaFoldDB" id="A0A9P7N3A6"/>
<sequence>MQFCISAAVAAIAMYAGQAMANCTPYARPGHNVAIHPCVAGKTAGLYYCGDTGAAVLQSGSTLIVRAGSGTAYIGAFCRDDSNTYTGVQCMAGSWGNIYLDCHGGPFILDSYQPPKA</sequence>
<feature type="signal peptide" evidence="1">
    <location>
        <begin position="1"/>
        <end position="21"/>
    </location>
</feature>
<evidence type="ECO:0000256" key="1">
    <source>
        <dbReference type="SAM" id="SignalP"/>
    </source>
</evidence>
<accession>A0A9P7N3A6</accession>
<keyword evidence="3" id="KW-1185">Reference proteome</keyword>
<proteinExistence type="predicted"/>
<dbReference type="Proteomes" id="UP000748025">
    <property type="component" value="Unassembled WGS sequence"/>
</dbReference>
<evidence type="ECO:0000313" key="3">
    <source>
        <dbReference type="Proteomes" id="UP000748025"/>
    </source>
</evidence>